<protein>
    <recommendedName>
        <fullName evidence="8">D-isomer specific 2-hydroxyacid dehydrogenase NAD-binding domain-containing protein</fullName>
    </recommendedName>
</protein>
<comment type="caution">
    <text evidence="6">The sequence shown here is derived from an EMBL/GenBank/DDBJ whole genome shotgun (WGS) entry which is preliminary data.</text>
</comment>
<name>A0A2V1ABI6_9ASCO</name>
<dbReference type="EMBL" id="PKFP01000001">
    <property type="protein sequence ID" value="PVH14603.1"/>
    <property type="molecule type" value="Genomic_DNA"/>
</dbReference>
<dbReference type="GO" id="GO:0030267">
    <property type="term" value="F:glyoxylate reductase (NADPH) activity"/>
    <property type="evidence" value="ECO:0007669"/>
    <property type="project" value="TreeGrafter"/>
</dbReference>
<dbReference type="GeneID" id="37002748"/>
<dbReference type="Pfam" id="PF02826">
    <property type="entry name" value="2-Hacid_dh_C"/>
    <property type="match status" value="1"/>
</dbReference>
<dbReference type="Pfam" id="PF00389">
    <property type="entry name" value="2-Hacid_dh"/>
    <property type="match status" value="1"/>
</dbReference>
<dbReference type="Gene3D" id="3.40.50.720">
    <property type="entry name" value="NAD(P)-binding Rossmann-like Domain"/>
    <property type="match status" value="2"/>
</dbReference>
<comment type="similarity">
    <text evidence="3">Belongs to the D-isomer specific 2-hydroxyacid dehydrogenase family.</text>
</comment>
<organism evidence="6 7">
    <name type="scientific">Candidozyma duobushaemuli</name>
    <dbReference type="NCBI Taxonomy" id="1231522"/>
    <lineage>
        <taxon>Eukaryota</taxon>
        <taxon>Fungi</taxon>
        <taxon>Dikarya</taxon>
        <taxon>Ascomycota</taxon>
        <taxon>Saccharomycotina</taxon>
        <taxon>Pichiomycetes</taxon>
        <taxon>Metschnikowiaceae</taxon>
        <taxon>Candidozyma</taxon>
    </lineage>
</organism>
<keyword evidence="2" id="KW-0520">NAD</keyword>
<dbReference type="InterPro" id="IPR006140">
    <property type="entry name" value="D-isomer_DH_NAD-bd"/>
</dbReference>
<keyword evidence="7" id="KW-1185">Reference proteome</keyword>
<dbReference type="Proteomes" id="UP000244406">
    <property type="component" value="Unassembled WGS sequence"/>
</dbReference>
<keyword evidence="1 3" id="KW-0560">Oxidoreductase</keyword>
<dbReference type="VEuPathDB" id="FungiDB:CXQ87_002748"/>
<dbReference type="GO" id="GO:0051287">
    <property type="term" value="F:NAD binding"/>
    <property type="evidence" value="ECO:0007669"/>
    <property type="project" value="InterPro"/>
</dbReference>
<dbReference type="InterPro" id="IPR036291">
    <property type="entry name" value="NAD(P)-bd_dom_sf"/>
</dbReference>
<evidence type="ECO:0000313" key="6">
    <source>
        <dbReference type="EMBL" id="PVH14603.1"/>
    </source>
</evidence>
<dbReference type="SUPFAM" id="SSF51735">
    <property type="entry name" value="NAD(P)-binding Rossmann-fold domains"/>
    <property type="match status" value="1"/>
</dbReference>
<dbReference type="AlphaFoldDB" id="A0A2V1ABI6"/>
<feature type="domain" description="D-isomer specific 2-hydroxyacid dehydrogenase catalytic" evidence="4">
    <location>
        <begin position="22"/>
        <end position="355"/>
    </location>
</feature>
<proteinExistence type="inferred from homology"/>
<gene>
    <name evidence="6" type="ORF">CXQ87_002748</name>
</gene>
<dbReference type="InterPro" id="IPR050223">
    <property type="entry name" value="D-isomer_2-hydroxyacid_DH"/>
</dbReference>
<evidence type="ECO:0008006" key="8">
    <source>
        <dbReference type="Google" id="ProtNLM"/>
    </source>
</evidence>
<dbReference type="GO" id="GO:0016618">
    <property type="term" value="F:hydroxypyruvate reductase [NAD(P)H] activity"/>
    <property type="evidence" value="ECO:0007669"/>
    <property type="project" value="TreeGrafter"/>
</dbReference>
<dbReference type="PANTHER" id="PTHR10996">
    <property type="entry name" value="2-HYDROXYACID DEHYDROGENASE-RELATED"/>
    <property type="match status" value="1"/>
</dbReference>
<evidence type="ECO:0000259" key="5">
    <source>
        <dbReference type="Pfam" id="PF02826"/>
    </source>
</evidence>
<reference evidence="6 7" key="1">
    <citation type="submission" date="2017-12" db="EMBL/GenBank/DDBJ databases">
        <title>Genome Sequence of the Amphotericin B-resistant Candida duobushaemulonii strain, B09383.</title>
        <authorList>
            <person name="Chow N.A."/>
            <person name="Gade L."/>
            <person name="Batra D."/>
            <person name="Rowe L.A."/>
            <person name="Loparev V.N."/>
            <person name="Litvintseva A.P."/>
        </authorList>
    </citation>
    <scope>NUCLEOTIDE SEQUENCE [LARGE SCALE GENOMIC DNA]</scope>
    <source>
        <strain evidence="6 7">B09383</strain>
    </source>
</reference>
<evidence type="ECO:0000256" key="1">
    <source>
        <dbReference type="ARBA" id="ARBA00023002"/>
    </source>
</evidence>
<feature type="domain" description="D-isomer specific 2-hydroxyacid dehydrogenase NAD-binding" evidence="5">
    <location>
        <begin position="184"/>
        <end position="332"/>
    </location>
</feature>
<dbReference type="SUPFAM" id="SSF52283">
    <property type="entry name" value="Formate/glycerate dehydrogenase catalytic domain-like"/>
    <property type="match status" value="1"/>
</dbReference>
<dbReference type="RefSeq" id="XP_025335543.1">
    <property type="nucleotide sequence ID" value="XM_025481243.1"/>
</dbReference>
<evidence type="ECO:0000256" key="3">
    <source>
        <dbReference type="RuleBase" id="RU003719"/>
    </source>
</evidence>
<sequence length="365" mass="39990">MTKPKVLFIGDLNKDLPEYAQFIKKVEPVFYDLPGSKEQVIQDFRTKFNDIQAIYGAWLGFVLLGGFTGEILEAAPKSLRVVSICSVGFEPYNGSRMAEKGIILTNVPSDGASKPVAELVLYNALCAFRNFPAFTTSFTADINHTVQMRKLLDSNKFDSEKGRCHLDAAHGYSFGHYAGGRPCLSPNGHNVVIVGFGNIGQTIASYLSNVGMNIHYVKRSPLSKEHEASLGFPVHYHKTLVDAREVADLVVIACPGTPETYHMVNSEVIDAMAKPFRIINIGRGPVIDEQALVDGLKSGKVLFAGLDVFEGEPQVHPDLYNRHDVVLTPHIGASTKENYDYTAVMAMKNIENVLLEGGEGISKVN</sequence>
<dbReference type="GO" id="GO:0005829">
    <property type="term" value="C:cytosol"/>
    <property type="evidence" value="ECO:0007669"/>
    <property type="project" value="TreeGrafter"/>
</dbReference>
<dbReference type="PANTHER" id="PTHR10996:SF178">
    <property type="entry name" value="2-HYDROXYACID DEHYDROGENASE YGL185C-RELATED"/>
    <property type="match status" value="1"/>
</dbReference>
<evidence type="ECO:0000313" key="7">
    <source>
        <dbReference type="Proteomes" id="UP000244406"/>
    </source>
</evidence>
<evidence type="ECO:0000259" key="4">
    <source>
        <dbReference type="Pfam" id="PF00389"/>
    </source>
</evidence>
<evidence type="ECO:0000256" key="2">
    <source>
        <dbReference type="ARBA" id="ARBA00023027"/>
    </source>
</evidence>
<accession>A0A2V1ABI6</accession>
<dbReference type="InterPro" id="IPR006139">
    <property type="entry name" value="D-isomer_2_OHA_DH_cat_dom"/>
</dbReference>